<gene>
    <name evidence="1" type="ORF">CLSA_c41460</name>
</gene>
<keyword evidence="2" id="KW-1185">Reference proteome</keyword>
<sequence length="39" mass="4736">MKWVKSTKFTKIYIKLANLQWIKGENNSLKEVFYKICKI</sequence>
<reference evidence="1 2" key="1">
    <citation type="journal article" date="2013" name="Genome Announc.">
        <title>Complete Genome Sequence of the Solvent Producer Clostridium saccharobutylicum NCP262 (DSM 13864).</title>
        <authorList>
            <person name="Poehlein A."/>
            <person name="Hartwich K."/>
            <person name="Krabben P."/>
            <person name="Ehrenreich A."/>
            <person name="Liebl W."/>
            <person name="Durre P."/>
            <person name="Gottschalk G."/>
            <person name="Daniel R."/>
        </authorList>
    </citation>
    <scope>NUCLEOTIDE SEQUENCE [LARGE SCALE GENOMIC DNA]</scope>
    <source>
        <strain evidence="1">DSM 13864</strain>
    </source>
</reference>
<name>U5MZK5_CLOSA</name>
<dbReference type="AlphaFoldDB" id="U5MZK5"/>
<proteinExistence type="predicted"/>
<accession>U5MZK5</accession>
<protein>
    <submittedName>
        <fullName evidence="1">Uncharacterized protein</fullName>
    </submittedName>
</protein>
<dbReference type="Proteomes" id="UP000017118">
    <property type="component" value="Chromosome"/>
</dbReference>
<dbReference type="KEGG" id="csb:CLSA_c41460"/>
<evidence type="ECO:0000313" key="1">
    <source>
        <dbReference type="EMBL" id="AGX45106.1"/>
    </source>
</evidence>
<dbReference type="EMBL" id="CP006721">
    <property type="protein sequence ID" value="AGX45106.1"/>
    <property type="molecule type" value="Genomic_DNA"/>
</dbReference>
<dbReference type="PATRIC" id="fig|1345695.3.peg.4133"/>
<evidence type="ECO:0000313" key="2">
    <source>
        <dbReference type="Proteomes" id="UP000017118"/>
    </source>
</evidence>
<organism evidence="1 2">
    <name type="scientific">Clostridium saccharobutylicum DSM 13864</name>
    <dbReference type="NCBI Taxonomy" id="1345695"/>
    <lineage>
        <taxon>Bacteria</taxon>
        <taxon>Bacillati</taxon>
        <taxon>Bacillota</taxon>
        <taxon>Clostridia</taxon>
        <taxon>Eubacteriales</taxon>
        <taxon>Clostridiaceae</taxon>
        <taxon>Clostridium</taxon>
    </lineage>
</organism>
<dbReference type="HOGENOM" id="CLU_3307516_0_0_9"/>